<evidence type="ECO:0000313" key="3">
    <source>
        <dbReference type="Proteomes" id="UP000245921"/>
    </source>
</evidence>
<dbReference type="InterPro" id="IPR011330">
    <property type="entry name" value="Glyco_hydro/deAcase_b/a-brl"/>
</dbReference>
<dbReference type="CDD" id="cd10791">
    <property type="entry name" value="GH38N_AMII_like_1"/>
    <property type="match status" value="1"/>
</dbReference>
<sequence length="800" mass="94744">MKRNYTIKLIHTTHTDIGYTHRQEKIMDFHTEFLKQAIEISEKLEENDNFIWVCENFWEVENFIKSTNEIWKERLIKAIKRGNIELTANYLNMSELTDIPSLKNKIKKAKNFAKKCDQDIETAMTADINGYGWSYSQAFYDEGIKYLFSCIHTHHGMYPLRKIQTPFYWKTPLGNKILVWNGDHYMTTASVGINAPEIMWIKEKNWELCSKIDQQIENDYEKLEQYINNLEKQNYEYSYIPLMTSGLETDNAPPNPYFIEYIKKWNEKYGKSIKLEMSTLKGFFKNLKKESKDIPTYSGDWPDWWTDGFGSLPDYTKMYRNAQADYELLKEIDKENIINEKTREEIEENLLLYSEHTCGYSASIDNPSDEMVLFSEARKNKYALDAHIQVQKSLDKILIQKGQQLLKTAQPLIYKVINTSNQEIYEIAKLEINYWELRFLEKGYKIIEEKTNEEYDYQSENFPRGIILHVPLKLKPLEEKTLNIKLDKKQNSDYYKSIKLADGIYDIDLNKQEYNTFQITPEYIETKYIKIIWGKHGIKNMIDKQTNTDLVDKTKNYEILEPIYEITPNEKNLIPSTHRRTFGRNRRYINTQINRGMIKSIDILKDGNIFTEISIKYDLKGFSYYEINMIVYKNLKKIDIILKMNKQSVWEPESVLMALPINTGENSELWINKGMVNLRPAIDQLPGTCMEYYYVKDGILKIGSKNSVLILTPDVPLIQLSKPKYKNIKLYEKPSIEKNQDIFFSWIMNNIWETNFKASLGGFHSFKYTIIWDDKLKNPDKIFKKFKNNRNMITIRINNN</sequence>
<dbReference type="AlphaFoldDB" id="A0AA45C5I9"/>
<dbReference type="Gene3D" id="3.20.110.10">
    <property type="entry name" value="Glycoside hydrolase 38, N terminal domain"/>
    <property type="match status" value="1"/>
</dbReference>
<gene>
    <name evidence="2" type="ORF">C7380_11628</name>
</gene>
<dbReference type="SUPFAM" id="SSF88713">
    <property type="entry name" value="Glycoside hydrolase/deacetylase"/>
    <property type="match status" value="1"/>
</dbReference>
<keyword evidence="2" id="KW-0378">Hydrolase</keyword>
<dbReference type="InterPro" id="IPR027291">
    <property type="entry name" value="Glyco_hydro_38_N_sf"/>
</dbReference>
<dbReference type="GO" id="GO:0006013">
    <property type="term" value="P:mannose metabolic process"/>
    <property type="evidence" value="ECO:0007669"/>
    <property type="project" value="InterPro"/>
</dbReference>
<dbReference type="Proteomes" id="UP000245921">
    <property type="component" value="Unassembled WGS sequence"/>
</dbReference>
<dbReference type="RefSeq" id="WP_109605630.1">
    <property type="nucleotide sequence ID" value="NZ_QGGI01000016.1"/>
</dbReference>
<feature type="domain" description="Glycoside hydrolase family 38 N-terminal" evidence="1">
    <location>
        <begin position="7"/>
        <end position="298"/>
    </location>
</feature>
<protein>
    <submittedName>
        <fullName evidence="2">Glycosyl hydrolase family 38</fullName>
    </submittedName>
</protein>
<evidence type="ECO:0000313" key="2">
    <source>
        <dbReference type="EMBL" id="PWJ89015.1"/>
    </source>
</evidence>
<dbReference type="InterPro" id="IPR000602">
    <property type="entry name" value="Glyco_hydro_38_N"/>
</dbReference>
<comment type="caution">
    <text evidence="2">The sequence shown here is derived from an EMBL/GenBank/DDBJ whole genome shotgun (WGS) entry which is preliminary data.</text>
</comment>
<dbReference type="EMBL" id="QGGI01000016">
    <property type="protein sequence ID" value="PWJ89015.1"/>
    <property type="molecule type" value="Genomic_DNA"/>
</dbReference>
<proteinExistence type="predicted"/>
<keyword evidence="3" id="KW-1185">Reference proteome</keyword>
<dbReference type="GO" id="GO:0004559">
    <property type="term" value="F:alpha-mannosidase activity"/>
    <property type="evidence" value="ECO:0007669"/>
    <property type="project" value="InterPro"/>
</dbReference>
<organism evidence="2 3">
    <name type="scientific">Oceanotoga teriensis</name>
    <dbReference type="NCBI Taxonomy" id="515440"/>
    <lineage>
        <taxon>Bacteria</taxon>
        <taxon>Thermotogati</taxon>
        <taxon>Thermotogota</taxon>
        <taxon>Thermotogae</taxon>
        <taxon>Petrotogales</taxon>
        <taxon>Petrotogaceae</taxon>
        <taxon>Oceanotoga</taxon>
    </lineage>
</organism>
<evidence type="ECO:0000259" key="1">
    <source>
        <dbReference type="Pfam" id="PF01074"/>
    </source>
</evidence>
<reference evidence="2 3" key="1">
    <citation type="submission" date="2018-05" db="EMBL/GenBank/DDBJ databases">
        <title>Genomic Encyclopedia of Type Strains, Phase IV (KMG-IV): sequencing the most valuable type-strain genomes for metagenomic binning, comparative biology and taxonomic classification.</title>
        <authorList>
            <person name="Goeker M."/>
        </authorList>
    </citation>
    <scope>NUCLEOTIDE SEQUENCE [LARGE SCALE GENOMIC DNA]</scope>
    <source>
        <strain evidence="2 3">DSM 24906</strain>
    </source>
</reference>
<accession>A0AA45C5I9</accession>
<name>A0AA45C5I9_9BACT</name>
<dbReference type="Pfam" id="PF01074">
    <property type="entry name" value="Glyco_hydro_38N"/>
    <property type="match status" value="1"/>
</dbReference>